<dbReference type="GO" id="GO:0016779">
    <property type="term" value="F:nucleotidyltransferase activity"/>
    <property type="evidence" value="ECO:0007669"/>
    <property type="project" value="UniProtKB-ARBA"/>
</dbReference>
<dbReference type="SUPFAM" id="SSF53448">
    <property type="entry name" value="Nucleotide-diphospho-sugar transferases"/>
    <property type="match status" value="1"/>
</dbReference>
<dbReference type="Proteomes" id="UP000469215">
    <property type="component" value="Unassembled WGS sequence"/>
</dbReference>
<dbReference type="Gene3D" id="3.90.550.10">
    <property type="entry name" value="Spore Coat Polysaccharide Biosynthesis Protein SpsA, Chain A"/>
    <property type="match status" value="1"/>
</dbReference>
<keyword evidence="3" id="KW-1185">Reference proteome</keyword>
<dbReference type="Pfam" id="PF12804">
    <property type="entry name" value="NTP_transf_3"/>
    <property type="match status" value="1"/>
</dbReference>
<proteinExistence type="predicted"/>
<name>A0A6N9H3J9_9MICO</name>
<reference evidence="2 3" key="1">
    <citation type="submission" date="2020-01" db="EMBL/GenBank/DDBJ databases">
        <authorList>
            <person name="Deng T."/>
        </authorList>
    </citation>
    <scope>NUCLEOTIDE SEQUENCE [LARGE SCALE GENOMIC DNA]</scope>
    <source>
        <strain evidence="2 3">5221</strain>
    </source>
</reference>
<dbReference type="CDD" id="cd04182">
    <property type="entry name" value="GT_2_like_f"/>
    <property type="match status" value="1"/>
</dbReference>
<gene>
    <name evidence="2" type="ORF">GSY69_00630</name>
</gene>
<dbReference type="InterPro" id="IPR025877">
    <property type="entry name" value="MobA-like_NTP_Trfase"/>
</dbReference>
<evidence type="ECO:0000259" key="1">
    <source>
        <dbReference type="Pfam" id="PF12804"/>
    </source>
</evidence>
<comment type="caution">
    <text evidence="2">The sequence shown here is derived from an EMBL/GenBank/DDBJ whole genome shotgun (WGS) entry which is preliminary data.</text>
</comment>
<evidence type="ECO:0000313" key="2">
    <source>
        <dbReference type="EMBL" id="MYM18519.1"/>
    </source>
</evidence>
<accession>A0A6N9H3J9</accession>
<protein>
    <submittedName>
        <fullName evidence="2">NTP transferase domain-containing protein</fullName>
    </submittedName>
</protein>
<evidence type="ECO:0000313" key="3">
    <source>
        <dbReference type="Proteomes" id="UP000469215"/>
    </source>
</evidence>
<sequence>MLFPKPWQAPRGQWSRRSPARPTRIVQMMATSRPRLSAVLLAAGVGSRLGCPKALLRMPDGTPLIAEQSRRMAAVEPLESIVVLGARAGSAVPLVPHGVRTVICEDWARGLSASLRAGLSAAAAGAPSAVLVMLADLVDVPATAHARLAGAVVNGTARPPAEALARCAWNGHPGHPVVFGAGLLEAVMASASGDTGARRYLREHAAQTVAIECADLLAPGMSGGFDIDTREAAEQRGMRIPAPEKGVEAHG</sequence>
<feature type="domain" description="MobA-like NTP transferase" evidence="1">
    <location>
        <begin position="38"/>
        <end position="205"/>
    </location>
</feature>
<organism evidence="2 3">
    <name type="scientific">Brevibacterium rongguiense</name>
    <dbReference type="NCBI Taxonomy" id="2695267"/>
    <lineage>
        <taxon>Bacteria</taxon>
        <taxon>Bacillati</taxon>
        <taxon>Actinomycetota</taxon>
        <taxon>Actinomycetes</taxon>
        <taxon>Micrococcales</taxon>
        <taxon>Brevibacteriaceae</taxon>
        <taxon>Brevibacterium</taxon>
    </lineage>
</organism>
<dbReference type="PANTHER" id="PTHR43777">
    <property type="entry name" value="MOLYBDENUM COFACTOR CYTIDYLYLTRANSFERASE"/>
    <property type="match status" value="1"/>
</dbReference>
<dbReference type="PANTHER" id="PTHR43777:SF1">
    <property type="entry name" value="MOLYBDENUM COFACTOR CYTIDYLYLTRANSFERASE"/>
    <property type="match status" value="1"/>
</dbReference>
<dbReference type="EMBL" id="WWEQ01000002">
    <property type="protein sequence ID" value="MYM18519.1"/>
    <property type="molecule type" value="Genomic_DNA"/>
</dbReference>
<dbReference type="InterPro" id="IPR029044">
    <property type="entry name" value="Nucleotide-diphossugar_trans"/>
</dbReference>
<dbReference type="AlphaFoldDB" id="A0A6N9H3J9"/>
<keyword evidence="2" id="KW-0808">Transferase</keyword>